<gene>
    <name evidence="1" type="ORF">ACFFSA_30015</name>
</gene>
<evidence type="ECO:0008006" key="3">
    <source>
        <dbReference type="Google" id="ProtNLM"/>
    </source>
</evidence>
<organism evidence="1 2">
    <name type="scientific">Nonomuraea helvata</name>
    <dbReference type="NCBI Taxonomy" id="37484"/>
    <lineage>
        <taxon>Bacteria</taxon>
        <taxon>Bacillati</taxon>
        <taxon>Actinomycetota</taxon>
        <taxon>Actinomycetes</taxon>
        <taxon>Streptosporangiales</taxon>
        <taxon>Streptosporangiaceae</taxon>
        <taxon>Nonomuraea</taxon>
    </lineage>
</organism>
<dbReference type="EMBL" id="JBHMBW010000030">
    <property type="protein sequence ID" value="MFB9627342.1"/>
    <property type="molecule type" value="Genomic_DNA"/>
</dbReference>
<evidence type="ECO:0000313" key="2">
    <source>
        <dbReference type="Proteomes" id="UP001589532"/>
    </source>
</evidence>
<reference evidence="1 2" key="1">
    <citation type="submission" date="2024-09" db="EMBL/GenBank/DDBJ databases">
        <authorList>
            <person name="Sun Q."/>
            <person name="Mori K."/>
        </authorList>
    </citation>
    <scope>NUCLEOTIDE SEQUENCE [LARGE SCALE GENOMIC DNA]</scope>
    <source>
        <strain evidence="1 2">JCM 3143</strain>
    </source>
</reference>
<evidence type="ECO:0000313" key="1">
    <source>
        <dbReference type="EMBL" id="MFB9627342.1"/>
    </source>
</evidence>
<dbReference type="SUPFAM" id="SSF52317">
    <property type="entry name" value="Class I glutamine amidotransferase-like"/>
    <property type="match status" value="1"/>
</dbReference>
<sequence length="131" mass="13840">MTGRSVYLPGGHGPMEDLCVDADAGRLLTEALASGKPLALVCHAPAAMLATRIHGVSPFAGYTARPRHASTARAPPQRRLADAPLLRGRRLTEAAAGRQRQVDDLAPDRPVGLAGAVEVGFFPADQRQRGR</sequence>
<dbReference type="RefSeq" id="WP_345003070.1">
    <property type="nucleotide sequence ID" value="NZ_BAAAXV010000012.1"/>
</dbReference>
<keyword evidence="2" id="KW-1185">Reference proteome</keyword>
<dbReference type="InterPro" id="IPR029062">
    <property type="entry name" value="Class_I_gatase-like"/>
</dbReference>
<protein>
    <recommendedName>
        <fullName evidence="3">DJ-1/PfpI domain-containing protein</fullName>
    </recommendedName>
</protein>
<accession>A0ABV5S6P2</accession>
<name>A0ABV5S6P2_9ACTN</name>
<dbReference type="Proteomes" id="UP001589532">
    <property type="component" value="Unassembled WGS sequence"/>
</dbReference>
<comment type="caution">
    <text evidence="1">The sequence shown here is derived from an EMBL/GenBank/DDBJ whole genome shotgun (WGS) entry which is preliminary data.</text>
</comment>
<proteinExistence type="predicted"/>
<dbReference type="Gene3D" id="3.40.50.880">
    <property type="match status" value="1"/>
</dbReference>